<dbReference type="PANTHER" id="PTHR33909">
    <property type="entry name" value="SEC TRANSLOCON ACCESSORY COMPLEX SUBUNIT YAJC"/>
    <property type="match status" value="1"/>
</dbReference>
<reference evidence="15" key="1">
    <citation type="submission" date="2023-08" db="EMBL/GenBank/DDBJ databases">
        <title>Rhodospirillaceae gen. nov., a novel taxon isolated from the Yangtze River Yuezi River estuary sludge.</title>
        <authorList>
            <person name="Ruan L."/>
        </authorList>
    </citation>
    <scope>NUCLEOTIDE SEQUENCE [LARGE SCALE GENOMIC DNA]</scope>
    <source>
        <strain evidence="15">R-7</strain>
    </source>
</reference>
<protein>
    <recommendedName>
        <fullName evidence="5">Sec translocon accessory complex subunit YajC</fullName>
    </recommendedName>
</protein>
<evidence type="ECO:0000313" key="15">
    <source>
        <dbReference type="Proteomes" id="UP001230156"/>
    </source>
</evidence>
<dbReference type="EMBL" id="JAUYVI010000001">
    <property type="protein sequence ID" value="MDQ7246298.1"/>
    <property type="molecule type" value="Genomic_DNA"/>
</dbReference>
<keyword evidence="15" id="KW-1185">Reference proteome</keyword>
<evidence type="ECO:0000256" key="4">
    <source>
        <dbReference type="ARBA" id="ARBA00011718"/>
    </source>
</evidence>
<comment type="caution">
    <text evidence="14">The sequence shown here is derived from an EMBL/GenBank/DDBJ whole genome shotgun (WGS) entry which is preliminary data.</text>
</comment>
<keyword evidence="7" id="KW-1003">Cell membrane</keyword>
<evidence type="ECO:0000256" key="12">
    <source>
        <dbReference type="ARBA" id="ARBA00023136"/>
    </source>
</evidence>
<proteinExistence type="inferred from homology"/>
<keyword evidence="10 13" id="KW-1133">Transmembrane helix</keyword>
<comment type="subcellular location">
    <subcellularLocation>
        <location evidence="2">Cell membrane</location>
        <topology evidence="2">Single-pass membrane protein</topology>
    </subcellularLocation>
</comment>
<organism evidence="14 15">
    <name type="scientific">Dongia sedimenti</name>
    <dbReference type="NCBI Taxonomy" id="3064282"/>
    <lineage>
        <taxon>Bacteria</taxon>
        <taxon>Pseudomonadati</taxon>
        <taxon>Pseudomonadota</taxon>
        <taxon>Alphaproteobacteria</taxon>
        <taxon>Rhodospirillales</taxon>
        <taxon>Dongiaceae</taxon>
        <taxon>Dongia</taxon>
    </lineage>
</organism>
<sequence length="130" mass="14003">MFVSEALAQTAGTAAPASPLGDIGFFVPLILVFIVMWFFMIRPQQKKQKAHQAMIRAAKRGDRIVTSGGIVGTITKANDADNDVEVEIAKDVKIRVMRHAIADIVNRNPEAAKTVAKDAAKDTKEGANDA</sequence>
<keyword evidence="12 13" id="KW-0472">Membrane</keyword>
<evidence type="ECO:0000256" key="8">
    <source>
        <dbReference type="ARBA" id="ARBA00022692"/>
    </source>
</evidence>
<dbReference type="InterPro" id="IPR003849">
    <property type="entry name" value="Preprotein_translocase_YajC"/>
</dbReference>
<evidence type="ECO:0000313" key="14">
    <source>
        <dbReference type="EMBL" id="MDQ7246298.1"/>
    </source>
</evidence>
<evidence type="ECO:0000256" key="7">
    <source>
        <dbReference type="ARBA" id="ARBA00022475"/>
    </source>
</evidence>
<dbReference type="PRINTS" id="PR01853">
    <property type="entry name" value="YAJCTRNLCASE"/>
</dbReference>
<keyword evidence="8 13" id="KW-0812">Transmembrane</keyword>
<dbReference type="Proteomes" id="UP001230156">
    <property type="component" value="Unassembled WGS sequence"/>
</dbReference>
<dbReference type="PANTHER" id="PTHR33909:SF1">
    <property type="entry name" value="SEC TRANSLOCON ACCESSORY COMPLEX SUBUNIT YAJC"/>
    <property type="match status" value="1"/>
</dbReference>
<keyword evidence="6" id="KW-0813">Transport</keyword>
<evidence type="ECO:0000256" key="3">
    <source>
        <dbReference type="ARBA" id="ARBA00006742"/>
    </source>
</evidence>
<evidence type="ECO:0000256" key="5">
    <source>
        <dbReference type="ARBA" id="ARBA00014962"/>
    </source>
</evidence>
<comment type="subunit">
    <text evidence="4">Part of the SecDF-YidC-YajC translocase complex. The SecDF-YidC-YajC translocase forms a supercomplex with SecYEG, called the holo-translocon (HTL).</text>
</comment>
<dbReference type="Pfam" id="PF02699">
    <property type="entry name" value="YajC"/>
    <property type="match status" value="1"/>
</dbReference>
<comment type="similarity">
    <text evidence="3">Belongs to the YajC family.</text>
</comment>
<dbReference type="NCBIfam" id="TIGR00739">
    <property type="entry name" value="yajC"/>
    <property type="match status" value="1"/>
</dbReference>
<name>A0ABU0YI07_9PROT</name>
<evidence type="ECO:0000256" key="11">
    <source>
        <dbReference type="ARBA" id="ARBA00023010"/>
    </source>
</evidence>
<evidence type="ECO:0000256" key="2">
    <source>
        <dbReference type="ARBA" id="ARBA00004162"/>
    </source>
</evidence>
<dbReference type="RefSeq" id="WP_379953676.1">
    <property type="nucleotide sequence ID" value="NZ_JAUYVI010000001.1"/>
</dbReference>
<evidence type="ECO:0000256" key="9">
    <source>
        <dbReference type="ARBA" id="ARBA00022927"/>
    </source>
</evidence>
<evidence type="ECO:0000256" key="6">
    <source>
        <dbReference type="ARBA" id="ARBA00022448"/>
    </source>
</evidence>
<keyword evidence="9" id="KW-0653">Protein transport</keyword>
<evidence type="ECO:0000256" key="1">
    <source>
        <dbReference type="ARBA" id="ARBA00002061"/>
    </source>
</evidence>
<feature type="transmembrane region" description="Helical" evidence="13">
    <location>
        <begin position="23"/>
        <end position="41"/>
    </location>
</feature>
<gene>
    <name evidence="14" type="primary">yajC</name>
    <name evidence="14" type="ORF">Q8A70_01410</name>
</gene>
<evidence type="ECO:0000256" key="10">
    <source>
        <dbReference type="ARBA" id="ARBA00022989"/>
    </source>
</evidence>
<accession>A0ABU0YI07</accession>
<evidence type="ECO:0000256" key="13">
    <source>
        <dbReference type="SAM" id="Phobius"/>
    </source>
</evidence>
<dbReference type="SMART" id="SM01323">
    <property type="entry name" value="YajC"/>
    <property type="match status" value="1"/>
</dbReference>
<comment type="function">
    <text evidence="1">The SecYEG-SecDF-YajC-YidC holo-translocon (HTL) protein secretase/insertase is a supercomplex required for protein secretion, insertion of proteins into membranes, and assembly of membrane protein complexes. While the SecYEG complex is essential for assembly of a number of proteins and complexes, the SecDF-YajC-YidC subcomplex facilitates these functions.</text>
</comment>
<keyword evidence="11" id="KW-0811">Translocation</keyword>